<evidence type="ECO:0000256" key="1">
    <source>
        <dbReference type="ARBA" id="ARBA00010021"/>
    </source>
</evidence>
<feature type="compositionally biased region" description="Basic and acidic residues" evidence="2">
    <location>
        <begin position="461"/>
        <end position="476"/>
    </location>
</feature>
<dbReference type="Proteomes" id="UP000199076">
    <property type="component" value="Unassembled WGS sequence"/>
</dbReference>
<reference evidence="7" key="1">
    <citation type="submission" date="2016-10" db="EMBL/GenBank/DDBJ databases">
        <authorList>
            <person name="Varghese N."/>
            <person name="Submissions S."/>
        </authorList>
    </citation>
    <scope>NUCLEOTIDE SEQUENCE [LARGE SCALE GENOMIC DNA]</scope>
    <source>
        <strain evidence="7">IBRC-M 10760</strain>
    </source>
</reference>
<dbReference type="RefSeq" id="WP_092687428.1">
    <property type="nucleotide sequence ID" value="NZ_FNBK01000001.1"/>
</dbReference>
<dbReference type="InterPro" id="IPR049381">
    <property type="entry name" value="UbiD-like_C"/>
</dbReference>
<name>A0A1G7G2B3_9EURY</name>
<keyword evidence="7" id="KW-1185">Reference proteome</keyword>
<dbReference type="Pfam" id="PF20695">
    <property type="entry name" value="UbiD_N"/>
    <property type="match status" value="1"/>
</dbReference>
<organism evidence="6 7">
    <name type="scientific">Halorientalis regularis</name>
    <dbReference type="NCBI Taxonomy" id="660518"/>
    <lineage>
        <taxon>Archaea</taxon>
        <taxon>Methanobacteriati</taxon>
        <taxon>Methanobacteriota</taxon>
        <taxon>Stenosarchaea group</taxon>
        <taxon>Halobacteria</taxon>
        <taxon>Halobacteriales</taxon>
        <taxon>Haloarculaceae</taxon>
        <taxon>Halorientalis</taxon>
    </lineage>
</organism>
<gene>
    <name evidence="6" type="ORF">SAMN05216218_101462</name>
</gene>
<dbReference type="AlphaFoldDB" id="A0A1G7G2B3"/>
<feature type="region of interest" description="Disordered" evidence="2">
    <location>
        <begin position="454"/>
        <end position="476"/>
    </location>
</feature>
<dbReference type="Gene3D" id="3.40.1670.10">
    <property type="entry name" value="UbiD C-terminal domain-like"/>
    <property type="match status" value="1"/>
</dbReference>
<dbReference type="SUPFAM" id="SSF50475">
    <property type="entry name" value="FMN-binding split barrel"/>
    <property type="match status" value="1"/>
</dbReference>
<dbReference type="Pfam" id="PF01977">
    <property type="entry name" value="UbiD"/>
    <property type="match status" value="1"/>
</dbReference>
<dbReference type="Pfam" id="PF20696">
    <property type="entry name" value="UbiD_C"/>
    <property type="match status" value="1"/>
</dbReference>
<dbReference type="InterPro" id="IPR048304">
    <property type="entry name" value="UbiD_Rift_dom"/>
</dbReference>
<proteinExistence type="inferred from homology"/>
<dbReference type="GO" id="GO:0033494">
    <property type="term" value="P:ferulate metabolic process"/>
    <property type="evidence" value="ECO:0007669"/>
    <property type="project" value="TreeGrafter"/>
</dbReference>
<feature type="region of interest" description="Disordered" evidence="2">
    <location>
        <begin position="482"/>
        <end position="501"/>
    </location>
</feature>
<evidence type="ECO:0000256" key="2">
    <source>
        <dbReference type="SAM" id="MobiDB-lite"/>
    </source>
</evidence>
<evidence type="ECO:0000259" key="4">
    <source>
        <dbReference type="Pfam" id="PF20695"/>
    </source>
</evidence>
<evidence type="ECO:0000313" key="7">
    <source>
        <dbReference type="Proteomes" id="UP000199076"/>
    </source>
</evidence>
<dbReference type="SUPFAM" id="SSF143968">
    <property type="entry name" value="UbiD C-terminal domain-like"/>
    <property type="match status" value="1"/>
</dbReference>
<dbReference type="PANTHER" id="PTHR30108">
    <property type="entry name" value="3-OCTAPRENYL-4-HYDROXYBENZOATE CARBOXY-LYASE-RELATED"/>
    <property type="match status" value="1"/>
</dbReference>
<dbReference type="GO" id="GO:0016831">
    <property type="term" value="F:carboxy-lyase activity"/>
    <property type="evidence" value="ECO:0007669"/>
    <property type="project" value="InterPro"/>
</dbReference>
<dbReference type="PANTHER" id="PTHR30108:SF17">
    <property type="entry name" value="FERULIC ACID DECARBOXYLASE 1"/>
    <property type="match status" value="1"/>
</dbReference>
<dbReference type="OrthoDB" id="8480at2157"/>
<evidence type="ECO:0000313" key="6">
    <source>
        <dbReference type="EMBL" id="SDE82243.1"/>
    </source>
</evidence>
<sequence>MAANSFRDYLDLLAADGWIRTFEESVSWDLEASAVTMLANVRDGPIPFFQSIAGLETETKLVGDPYRGPRSRPWDHFARALGFSAGLSGRTYYDRVIDRLHTPTEPRLVDRQDAPCKTTIRTGGDVDLLSFPWPYIHEGDGGRYSNLHTIVAPDPDTEWGRWSSHRMMLHDDSQASLLLLAGEQVPNRYYYDYEPRDEPMPIAVVIGAEPTVECTADMWIPSGRSEAAFAGGLKNGPVTLVECETSDLYVPATAELVLEGHVRPADRLDEGPFGDYFGYMNGPRRSMPVFEVDAITHRREPRLPFCVEGTGVGYGQNSSSTLRVAAAGPDATVGLRAAGFDVEMAVPWQFTSRTVWVISTDCPYPGYLHELANFIFTTWGMLHIDFFVFVDADVDPHNPRAVLSTIALDADPDADFHQFGVERMPKVPLNIYQTPDEKGSADVGTSKAKTAKAYIDATTDGDPKESTSAAETRKQAQERLVEAGLDAGRFDRLDEREGESR</sequence>
<accession>A0A1G7G2B3</accession>
<protein>
    <submittedName>
        <fullName evidence="6">4-hydroxy-3-polyprenylbenzoate decarboxylase</fullName>
    </submittedName>
</protein>
<dbReference type="GO" id="GO:0046281">
    <property type="term" value="P:cinnamic acid catabolic process"/>
    <property type="evidence" value="ECO:0007669"/>
    <property type="project" value="TreeGrafter"/>
</dbReference>
<feature type="domain" description="3-octaprenyl-4-hydroxybenzoate carboxy-lyase-like Rift-related" evidence="3">
    <location>
        <begin position="108"/>
        <end position="309"/>
    </location>
</feature>
<dbReference type="InterPro" id="IPR002830">
    <property type="entry name" value="UbiD"/>
</dbReference>
<dbReference type="InterPro" id="IPR049383">
    <property type="entry name" value="UbiD-like_N"/>
</dbReference>
<evidence type="ECO:0000259" key="3">
    <source>
        <dbReference type="Pfam" id="PF01977"/>
    </source>
</evidence>
<evidence type="ECO:0000259" key="5">
    <source>
        <dbReference type="Pfam" id="PF20696"/>
    </source>
</evidence>
<feature type="domain" description="3-octaprenyl-4-hydroxybenzoate carboxy-lyase-like N-terminal" evidence="4">
    <location>
        <begin position="10"/>
        <end position="85"/>
    </location>
</feature>
<dbReference type="EMBL" id="FNBK01000001">
    <property type="protein sequence ID" value="SDE82243.1"/>
    <property type="molecule type" value="Genomic_DNA"/>
</dbReference>
<comment type="similarity">
    <text evidence="1">Belongs to the UbiD family.</text>
</comment>
<dbReference type="STRING" id="660518.SAMN05216218_101462"/>
<feature type="compositionally biased region" description="Basic and acidic residues" evidence="2">
    <location>
        <begin position="488"/>
        <end position="501"/>
    </location>
</feature>
<dbReference type="GO" id="GO:0005737">
    <property type="term" value="C:cytoplasm"/>
    <property type="evidence" value="ECO:0007669"/>
    <property type="project" value="TreeGrafter"/>
</dbReference>
<feature type="domain" description="3-octaprenyl-4-hydroxybenzoate carboxy-lyase-like C-terminal" evidence="5">
    <location>
        <begin position="342"/>
        <end position="457"/>
    </location>
</feature>